<evidence type="ECO:0000313" key="1">
    <source>
        <dbReference type="EMBL" id="GAA0170798.1"/>
    </source>
</evidence>
<protein>
    <recommendedName>
        <fullName evidence="3">Retrovirus-related Pol polyprotein from transposon TNT 1-94</fullName>
    </recommendedName>
</protein>
<sequence>MYAMTCTRPDLRYAIVVLSRFLSNPGKEHWEDIKWILKYLKGIAELCIGYGRNTTTLQAYTNVDMAGEIDLKRSTSGYVFVFAGGAVSWQSKLQKCVALSTTEVEYIAVTYTIYLSRNLTFHSRCKLYRCEISLGKGCIGREAAVFGQGAHLRKCYRYDDKDIAKE</sequence>
<dbReference type="PANTHER" id="PTHR11439">
    <property type="entry name" value="GAG-POL-RELATED RETROTRANSPOSON"/>
    <property type="match status" value="1"/>
</dbReference>
<dbReference type="CDD" id="cd09272">
    <property type="entry name" value="RNase_HI_RT_Ty1"/>
    <property type="match status" value="1"/>
</dbReference>
<gene>
    <name evidence="1" type="ORF">LIER_24982</name>
</gene>
<comment type="caution">
    <text evidence="1">The sequence shown here is derived from an EMBL/GenBank/DDBJ whole genome shotgun (WGS) entry which is preliminary data.</text>
</comment>
<dbReference type="EMBL" id="BAABME010007400">
    <property type="protein sequence ID" value="GAA0170798.1"/>
    <property type="molecule type" value="Genomic_DNA"/>
</dbReference>
<organism evidence="1 2">
    <name type="scientific">Lithospermum erythrorhizon</name>
    <name type="common">Purple gromwell</name>
    <name type="synonym">Lithospermum officinale var. erythrorhizon</name>
    <dbReference type="NCBI Taxonomy" id="34254"/>
    <lineage>
        <taxon>Eukaryota</taxon>
        <taxon>Viridiplantae</taxon>
        <taxon>Streptophyta</taxon>
        <taxon>Embryophyta</taxon>
        <taxon>Tracheophyta</taxon>
        <taxon>Spermatophyta</taxon>
        <taxon>Magnoliopsida</taxon>
        <taxon>eudicotyledons</taxon>
        <taxon>Gunneridae</taxon>
        <taxon>Pentapetalae</taxon>
        <taxon>asterids</taxon>
        <taxon>lamiids</taxon>
        <taxon>Boraginales</taxon>
        <taxon>Boraginaceae</taxon>
        <taxon>Boraginoideae</taxon>
        <taxon>Lithospermeae</taxon>
        <taxon>Lithospermum</taxon>
    </lineage>
</organism>
<dbReference type="Proteomes" id="UP001454036">
    <property type="component" value="Unassembled WGS sequence"/>
</dbReference>
<name>A0AAV3R4A6_LITER</name>
<dbReference type="PANTHER" id="PTHR11439:SF467">
    <property type="entry name" value="INTEGRASE CATALYTIC DOMAIN-CONTAINING PROTEIN"/>
    <property type="match status" value="1"/>
</dbReference>
<accession>A0AAV3R4A6</accession>
<reference evidence="1 2" key="1">
    <citation type="submission" date="2024-01" db="EMBL/GenBank/DDBJ databases">
        <title>The complete chloroplast genome sequence of Lithospermum erythrorhizon: insights into the phylogenetic relationship among Boraginaceae species and the maternal lineages of purple gromwells.</title>
        <authorList>
            <person name="Okada T."/>
            <person name="Watanabe K."/>
        </authorList>
    </citation>
    <scope>NUCLEOTIDE SEQUENCE [LARGE SCALE GENOMIC DNA]</scope>
</reference>
<evidence type="ECO:0008006" key="3">
    <source>
        <dbReference type="Google" id="ProtNLM"/>
    </source>
</evidence>
<evidence type="ECO:0000313" key="2">
    <source>
        <dbReference type="Proteomes" id="UP001454036"/>
    </source>
</evidence>
<dbReference type="AlphaFoldDB" id="A0AAV3R4A6"/>
<proteinExistence type="predicted"/>
<keyword evidence="2" id="KW-1185">Reference proteome</keyword>